<reference evidence="1" key="2">
    <citation type="submission" date="2018-04" db="EMBL/GenBank/DDBJ databases">
        <title>OnivRS2 (Oryza nivara Reference Sequence Version 2).</title>
        <authorList>
            <person name="Zhang J."/>
            <person name="Kudrna D."/>
            <person name="Lee S."/>
            <person name="Talag J."/>
            <person name="Rajasekar S."/>
            <person name="Welchert J."/>
            <person name="Hsing Y.-I."/>
            <person name="Wing R.A."/>
        </authorList>
    </citation>
    <scope>NUCLEOTIDE SEQUENCE [LARGE SCALE GENOMIC DNA]</scope>
    <source>
        <strain evidence="1">SL10</strain>
    </source>
</reference>
<dbReference type="Proteomes" id="UP000006591">
    <property type="component" value="Chromosome 6"/>
</dbReference>
<dbReference type="Gramene" id="ONIVA06G30610.1">
    <property type="protein sequence ID" value="ONIVA06G30610.1"/>
    <property type="gene ID" value="ONIVA06G30610"/>
</dbReference>
<dbReference type="EnsemblPlants" id="ONIVA06G30610.1">
    <property type="protein sequence ID" value="ONIVA06G30610.1"/>
    <property type="gene ID" value="ONIVA06G30610"/>
</dbReference>
<proteinExistence type="predicted"/>
<dbReference type="AlphaFoldDB" id="A0A0E0HVL6"/>
<accession>A0A0E0HVL6</accession>
<dbReference type="HOGENOM" id="CLU_2744343_0_0_1"/>
<sequence>MSVWRSTSMSPTLVTMRTDISGGVPLPPAAGARRIADEMTHYHEFININMNVGNARMTYIVKRRKYSGEEN</sequence>
<evidence type="ECO:0000313" key="2">
    <source>
        <dbReference type="Proteomes" id="UP000006591"/>
    </source>
</evidence>
<name>A0A0E0HVL6_ORYNI</name>
<protein>
    <submittedName>
        <fullName evidence="1">Uncharacterized protein</fullName>
    </submittedName>
</protein>
<evidence type="ECO:0000313" key="1">
    <source>
        <dbReference type="EnsemblPlants" id="ONIVA06G30610.1"/>
    </source>
</evidence>
<keyword evidence="2" id="KW-1185">Reference proteome</keyword>
<organism evidence="1">
    <name type="scientific">Oryza nivara</name>
    <name type="common">Indian wild rice</name>
    <name type="synonym">Oryza sativa f. spontanea</name>
    <dbReference type="NCBI Taxonomy" id="4536"/>
    <lineage>
        <taxon>Eukaryota</taxon>
        <taxon>Viridiplantae</taxon>
        <taxon>Streptophyta</taxon>
        <taxon>Embryophyta</taxon>
        <taxon>Tracheophyta</taxon>
        <taxon>Spermatophyta</taxon>
        <taxon>Magnoliopsida</taxon>
        <taxon>Liliopsida</taxon>
        <taxon>Poales</taxon>
        <taxon>Poaceae</taxon>
        <taxon>BOP clade</taxon>
        <taxon>Oryzoideae</taxon>
        <taxon>Oryzeae</taxon>
        <taxon>Oryzinae</taxon>
        <taxon>Oryza</taxon>
    </lineage>
</organism>
<reference evidence="1" key="1">
    <citation type="submission" date="2015-04" db="UniProtKB">
        <authorList>
            <consortium name="EnsemblPlants"/>
        </authorList>
    </citation>
    <scope>IDENTIFICATION</scope>
    <source>
        <strain evidence="1">SL10</strain>
    </source>
</reference>